<proteinExistence type="predicted"/>
<dbReference type="STRING" id="1802758.A3A96_01855"/>
<protein>
    <submittedName>
        <fullName evidence="1">Uncharacterized protein</fullName>
    </submittedName>
</protein>
<dbReference type="Proteomes" id="UP000177707">
    <property type="component" value="Unassembled WGS sequence"/>
</dbReference>
<dbReference type="AlphaFoldDB" id="A0A1G2TVV0"/>
<organism evidence="1 2">
    <name type="scientific">Candidatus Zambryskibacteria bacterium RIFCSPLOWO2_01_FULL_39_39</name>
    <dbReference type="NCBI Taxonomy" id="1802758"/>
    <lineage>
        <taxon>Bacteria</taxon>
        <taxon>Candidatus Zambryskiibacteriota</taxon>
    </lineage>
</organism>
<dbReference type="EMBL" id="MHWB01000013">
    <property type="protein sequence ID" value="OHB01417.1"/>
    <property type="molecule type" value="Genomic_DNA"/>
</dbReference>
<sequence length="97" mass="10807">MIIFLAEGVSTTVSKKIRISKTRIQLEVGPERIKELETLMSQTGLRTKADLLESALALFEWAIHERSSGNVIASLDEASHEFKQVCVPSIERVAPKK</sequence>
<comment type="caution">
    <text evidence="1">The sequence shown here is derived from an EMBL/GenBank/DDBJ whole genome shotgun (WGS) entry which is preliminary data.</text>
</comment>
<evidence type="ECO:0000313" key="1">
    <source>
        <dbReference type="EMBL" id="OHB01417.1"/>
    </source>
</evidence>
<accession>A0A1G2TVV0</accession>
<name>A0A1G2TVV0_9BACT</name>
<reference evidence="1 2" key="1">
    <citation type="journal article" date="2016" name="Nat. Commun.">
        <title>Thousands of microbial genomes shed light on interconnected biogeochemical processes in an aquifer system.</title>
        <authorList>
            <person name="Anantharaman K."/>
            <person name="Brown C.T."/>
            <person name="Hug L.A."/>
            <person name="Sharon I."/>
            <person name="Castelle C.J."/>
            <person name="Probst A.J."/>
            <person name="Thomas B.C."/>
            <person name="Singh A."/>
            <person name="Wilkins M.J."/>
            <person name="Karaoz U."/>
            <person name="Brodie E.L."/>
            <person name="Williams K.H."/>
            <person name="Hubbard S.S."/>
            <person name="Banfield J.F."/>
        </authorList>
    </citation>
    <scope>NUCLEOTIDE SEQUENCE [LARGE SCALE GENOMIC DNA]</scope>
</reference>
<evidence type="ECO:0000313" key="2">
    <source>
        <dbReference type="Proteomes" id="UP000177707"/>
    </source>
</evidence>
<gene>
    <name evidence="1" type="ORF">A3A96_01855</name>
</gene>